<reference evidence="1" key="1">
    <citation type="submission" date="2021-09" db="EMBL/GenBank/DDBJ databases">
        <title>A high-quality genome of the endoparasitic fungus Hirsutella rhossiliensis with a comparison of Hirsutella genomes reveals transposable elements contributing to genome size variation.</title>
        <authorList>
            <person name="Lin R."/>
            <person name="Jiao Y."/>
            <person name="Sun X."/>
            <person name="Ling J."/>
            <person name="Xie B."/>
            <person name="Cheng X."/>
        </authorList>
    </citation>
    <scope>NUCLEOTIDE SEQUENCE</scope>
    <source>
        <strain evidence="1">HR02</strain>
    </source>
</reference>
<accession>A0A9P8MTV0</accession>
<dbReference type="OrthoDB" id="5590473at2759"/>
<name>A0A9P8MTV0_9HYPO</name>
<dbReference type="RefSeq" id="XP_044717614.1">
    <property type="nucleotide sequence ID" value="XM_044867593.1"/>
</dbReference>
<protein>
    <submittedName>
        <fullName evidence="1">Cell wall glucanase (Scw4)</fullName>
    </submittedName>
</protein>
<gene>
    <name evidence="1" type="ORF">HRG_09122</name>
</gene>
<comment type="caution">
    <text evidence="1">The sequence shown here is derived from an EMBL/GenBank/DDBJ whole genome shotgun (WGS) entry which is preliminary data.</text>
</comment>
<sequence length="197" mass="22326">MSNINISFQQTLRAKYSVHESARFTPLPSLDLGLLTEILVRERRVVALNAGCSVLPGKPAPRFIQDLQDRGYHVDLRERAGVSSSDEMSARAGPVRYVEDLVDETLQTRIAESVMEYFQAQGTLVIATGDAQPAKYSDGFFTYAERALKMGWNVEVVSWRRSLSSCWKGSEWTTRWGNRFRIIELDEFVDDLLACQL</sequence>
<dbReference type="Proteomes" id="UP000824596">
    <property type="component" value="Unassembled WGS sequence"/>
</dbReference>
<dbReference type="GeneID" id="68358251"/>
<proteinExistence type="predicted"/>
<organism evidence="1 2">
    <name type="scientific">Hirsutella rhossiliensis</name>
    <dbReference type="NCBI Taxonomy" id="111463"/>
    <lineage>
        <taxon>Eukaryota</taxon>
        <taxon>Fungi</taxon>
        <taxon>Dikarya</taxon>
        <taxon>Ascomycota</taxon>
        <taxon>Pezizomycotina</taxon>
        <taxon>Sordariomycetes</taxon>
        <taxon>Hypocreomycetidae</taxon>
        <taxon>Hypocreales</taxon>
        <taxon>Ophiocordycipitaceae</taxon>
        <taxon>Hirsutella</taxon>
    </lineage>
</organism>
<evidence type="ECO:0000313" key="2">
    <source>
        <dbReference type="Proteomes" id="UP000824596"/>
    </source>
</evidence>
<evidence type="ECO:0000313" key="1">
    <source>
        <dbReference type="EMBL" id="KAH0960101.1"/>
    </source>
</evidence>
<dbReference type="AlphaFoldDB" id="A0A9P8MTV0"/>
<keyword evidence="2" id="KW-1185">Reference proteome</keyword>
<dbReference type="EMBL" id="JAIZPD010000011">
    <property type="protein sequence ID" value="KAH0960101.1"/>
    <property type="molecule type" value="Genomic_DNA"/>
</dbReference>
<dbReference type="CDD" id="cd18724">
    <property type="entry name" value="PIN_LabA-like"/>
    <property type="match status" value="1"/>
</dbReference>